<evidence type="ECO:0000256" key="1">
    <source>
        <dbReference type="ARBA" id="ARBA00009381"/>
    </source>
</evidence>
<dbReference type="AlphaFoldDB" id="A0AAW0N6H9"/>
<dbReference type="InterPro" id="IPR043137">
    <property type="entry name" value="GGT_ssub_C"/>
</dbReference>
<feature type="binding site" evidence="3">
    <location>
        <begin position="62"/>
        <end position="64"/>
    </location>
    <ligand>
        <name>L-glutamate</name>
        <dbReference type="ChEBI" id="CHEBI:29985"/>
    </ligand>
</feature>
<dbReference type="EMBL" id="JBBPFD010000016">
    <property type="protein sequence ID" value="KAK7893101.1"/>
    <property type="molecule type" value="Genomic_DNA"/>
</dbReference>
<protein>
    <submittedName>
        <fullName evidence="4">Uncharacterized protein</fullName>
    </submittedName>
</protein>
<organism evidence="4 5">
    <name type="scientific">Mugilogobius chulae</name>
    <name type="common">yellowstripe goby</name>
    <dbReference type="NCBI Taxonomy" id="88201"/>
    <lineage>
        <taxon>Eukaryota</taxon>
        <taxon>Metazoa</taxon>
        <taxon>Chordata</taxon>
        <taxon>Craniata</taxon>
        <taxon>Vertebrata</taxon>
        <taxon>Euteleostomi</taxon>
        <taxon>Actinopterygii</taxon>
        <taxon>Neopterygii</taxon>
        <taxon>Teleostei</taxon>
        <taxon>Neoteleostei</taxon>
        <taxon>Acanthomorphata</taxon>
        <taxon>Gobiaria</taxon>
        <taxon>Gobiiformes</taxon>
        <taxon>Gobioidei</taxon>
        <taxon>Gobiidae</taxon>
        <taxon>Gobionellinae</taxon>
        <taxon>Mugilogobius</taxon>
    </lineage>
</organism>
<comment type="similarity">
    <text evidence="1">Belongs to the gamma-glutamyltransferase family.</text>
</comment>
<dbReference type="PANTHER" id="PTHR45027:SF1">
    <property type="match status" value="1"/>
</dbReference>
<evidence type="ECO:0000256" key="3">
    <source>
        <dbReference type="PIRSR" id="PIRSR600101-2"/>
    </source>
</evidence>
<gene>
    <name evidence="4" type="ORF">WMY93_022253</name>
</gene>
<proteinExistence type="inferred from homology"/>
<reference evidence="5" key="1">
    <citation type="submission" date="2024-04" db="EMBL/GenBank/DDBJ databases">
        <title>Salinicola lusitanus LLJ914,a marine bacterium isolated from the Okinawa Trough.</title>
        <authorList>
            <person name="Li J."/>
        </authorList>
    </citation>
    <scope>NUCLEOTIDE SEQUENCE [LARGE SCALE GENOMIC DNA]</scope>
</reference>
<evidence type="ECO:0000313" key="5">
    <source>
        <dbReference type="Proteomes" id="UP001460270"/>
    </source>
</evidence>
<dbReference type="InterPro" id="IPR000101">
    <property type="entry name" value="GGT_peptidase"/>
</dbReference>
<dbReference type="GO" id="GO:0006751">
    <property type="term" value="P:glutathione catabolic process"/>
    <property type="evidence" value="ECO:0007669"/>
    <property type="project" value="InterPro"/>
</dbReference>
<feature type="active site" description="Nucleophile" evidence="2">
    <location>
        <position position="44"/>
    </location>
</feature>
<evidence type="ECO:0000256" key="2">
    <source>
        <dbReference type="PIRSR" id="PIRSR600101-1"/>
    </source>
</evidence>
<dbReference type="GO" id="GO:0036374">
    <property type="term" value="F:glutathione hydrolase activity"/>
    <property type="evidence" value="ECO:0007669"/>
    <property type="project" value="InterPro"/>
</dbReference>
<accession>A0AAW0N6H9</accession>
<keyword evidence="5" id="KW-1185">Reference proteome</keyword>
<dbReference type="PANTHER" id="PTHR45027">
    <property type="entry name" value="PUTATIVE GLUTATHIONE HYDROLASE LIGHT CHAIN"/>
    <property type="match status" value="1"/>
</dbReference>
<name>A0AAW0N6H9_9GOBI</name>
<dbReference type="Gene3D" id="3.60.20.40">
    <property type="match status" value="1"/>
</dbReference>
<sequence length="66" mass="7120">MFLESAAHLTDSSFIAHIRSLISNQTHDSSFYSSVQPPSDHFGTTHVSVLDEDGLAVSATSTINQL</sequence>
<evidence type="ECO:0000313" key="4">
    <source>
        <dbReference type="EMBL" id="KAK7893101.1"/>
    </source>
</evidence>
<dbReference type="Proteomes" id="UP001460270">
    <property type="component" value="Unassembled WGS sequence"/>
</dbReference>
<dbReference type="InterPro" id="IPR029055">
    <property type="entry name" value="Ntn_hydrolases_N"/>
</dbReference>
<dbReference type="Pfam" id="PF01019">
    <property type="entry name" value="G_glu_transpept"/>
    <property type="match status" value="1"/>
</dbReference>
<comment type="caution">
    <text evidence="4">The sequence shown here is derived from an EMBL/GenBank/DDBJ whole genome shotgun (WGS) entry which is preliminary data.</text>
</comment>
<dbReference type="SUPFAM" id="SSF56235">
    <property type="entry name" value="N-terminal nucleophile aminohydrolases (Ntn hydrolases)"/>
    <property type="match status" value="1"/>
</dbReference>